<feature type="domain" description="Enolase C-terminal" evidence="4">
    <location>
        <begin position="122"/>
        <end position="221"/>
    </location>
</feature>
<comment type="cofactor">
    <cofactor evidence="1">
        <name>Mg(2+)</name>
        <dbReference type="ChEBI" id="CHEBI:18420"/>
    </cofactor>
</comment>
<dbReference type="Gene3D" id="3.30.390.10">
    <property type="entry name" value="Enolase-like, N-terminal domain"/>
    <property type="match status" value="2"/>
</dbReference>
<organism evidence="5 6">
    <name type="scientific">Aureobasidium vineae</name>
    <dbReference type="NCBI Taxonomy" id="2773715"/>
    <lineage>
        <taxon>Eukaryota</taxon>
        <taxon>Fungi</taxon>
        <taxon>Dikarya</taxon>
        <taxon>Ascomycota</taxon>
        <taxon>Pezizomycotina</taxon>
        <taxon>Dothideomycetes</taxon>
        <taxon>Dothideomycetidae</taxon>
        <taxon>Dothideales</taxon>
        <taxon>Saccotheciaceae</taxon>
        <taxon>Aureobasidium</taxon>
    </lineage>
</organism>
<name>A0A9N8PBQ3_9PEZI</name>
<keyword evidence="2" id="KW-0456">Lyase</keyword>
<dbReference type="Gene3D" id="3.20.20.120">
    <property type="entry name" value="Enolase-like C-terminal domain"/>
    <property type="match status" value="3"/>
</dbReference>
<dbReference type="InterPro" id="IPR036849">
    <property type="entry name" value="Enolase-like_C_sf"/>
</dbReference>
<dbReference type="Proteomes" id="UP000716446">
    <property type="component" value="Unassembled WGS sequence"/>
</dbReference>
<dbReference type="Pfam" id="PF02746">
    <property type="entry name" value="MR_MLE_N"/>
    <property type="match status" value="1"/>
</dbReference>
<evidence type="ECO:0000256" key="1">
    <source>
        <dbReference type="ARBA" id="ARBA00001946"/>
    </source>
</evidence>
<dbReference type="GO" id="GO:0009063">
    <property type="term" value="P:amino acid catabolic process"/>
    <property type="evidence" value="ECO:0007669"/>
    <property type="project" value="InterPro"/>
</dbReference>
<dbReference type="InterPro" id="IPR029065">
    <property type="entry name" value="Enolase_C-like"/>
</dbReference>
<evidence type="ECO:0000313" key="6">
    <source>
        <dbReference type="Proteomes" id="UP000716446"/>
    </source>
</evidence>
<reference evidence="5" key="1">
    <citation type="submission" date="2020-06" db="EMBL/GenBank/DDBJ databases">
        <authorList>
            <person name="Onetto C."/>
        </authorList>
    </citation>
    <scope>NUCLEOTIDE SEQUENCE</scope>
</reference>
<dbReference type="SUPFAM" id="SSF51604">
    <property type="entry name" value="Enolase C-terminal domain-like"/>
    <property type="match status" value="1"/>
</dbReference>
<protein>
    <recommendedName>
        <fullName evidence="7">Mandelate racemase/muconate lactonizing enzyme family protein</fullName>
    </recommendedName>
</protein>
<dbReference type="InterPro" id="IPR013341">
    <property type="entry name" value="Mandelate_racemase_N_dom"/>
</dbReference>
<dbReference type="PANTHER" id="PTHR48080:SF2">
    <property type="entry name" value="D-GALACTONATE DEHYDRATASE"/>
    <property type="match status" value="1"/>
</dbReference>
<dbReference type="EMBL" id="CAIJEN010000009">
    <property type="protein sequence ID" value="CAD0090269.1"/>
    <property type="molecule type" value="Genomic_DNA"/>
</dbReference>
<evidence type="ECO:0000313" key="5">
    <source>
        <dbReference type="EMBL" id="CAD0090269.1"/>
    </source>
</evidence>
<dbReference type="InterPro" id="IPR029017">
    <property type="entry name" value="Enolase-like_N"/>
</dbReference>
<dbReference type="AlphaFoldDB" id="A0A9N8PBQ3"/>
<feature type="non-terminal residue" evidence="5">
    <location>
        <position position="345"/>
    </location>
</feature>
<dbReference type="GO" id="GO:0016829">
    <property type="term" value="F:lyase activity"/>
    <property type="evidence" value="ECO:0007669"/>
    <property type="project" value="UniProtKB-KW"/>
</dbReference>
<dbReference type="Pfam" id="PF13378">
    <property type="entry name" value="MR_MLE_C"/>
    <property type="match status" value="2"/>
</dbReference>
<evidence type="ECO:0000256" key="2">
    <source>
        <dbReference type="ARBA" id="ARBA00023239"/>
    </source>
</evidence>
<gene>
    <name evidence="5" type="ORF">AWRI4619_LOCUS6223</name>
</gene>
<dbReference type="PROSITE" id="PS00908">
    <property type="entry name" value="MR_MLE_1"/>
    <property type="match status" value="1"/>
</dbReference>
<dbReference type="InterPro" id="IPR034593">
    <property type="entry name" value="DgoD-like"/>
</dbReference>
<accession>A0A9N8PBQ3</accession>
<dbReference type="InterPro" id="IPR018110">
    <property type="entry name" value="Mandel_Rmase/mucon_lact_enz_CS"/>
</dbReference>
<dbReference type="SUPFAM" id="SSF54826">
    <property type="entry name" value="Enolase N-terminal domain-like"/>
    <property type="match status" value="1"/>
</dbReference>
<dbReference type="PANTHER" id="PTHR48080">
    <property type="entry name" value="D-GALACTONATE DEHYDRATASE-RELATED"/>
    <property type="match status" value="1"/>
</dbReference>
<feature type="domain" description="Enolase C-terminal" evidence="4">
    <location>
        <begin position="234"/>
        <end position="319"/>
    </location>
</feature>
<evidence type="ECO:0008006" key="7">
    <source>
        <dbReference type="Google" id="ProtNLM"/>
    </source>
</evidence>
<proteinExistence type="predicted"/>
<keyword evidence="6" id="KW-1185">Reference proteome</keyword>
<comment type="caution">
    <text evidence="5">The sequence shown here is derived from an EMBL/GenBank/DDBJ whole genome shotgun (WGS) entry which is preliminary data.</text>
</comment>
<evidence type="ECO:0000259" key="3">
    <source>
        <dbReference type="Pfam" id="PF02746"/>
    </source>
</evidence>
<feature type="domain" description="Mandelate racemase/muconate lactonizing enzyme N-terminal" evidence="3">
    <location>
        <begin position="11"/>
        <end position="101"/>
    </location>
</feature>
<evidence type="ECO:0000259" key="4">
    <source>
        <dbReference type="Pfam" id="PF13378"/>
    </source>
</evidence>
<sequence>MAPIKTIEYFRVKPRWLFVKIVDAEGHVGWGEATLEGHTKAVEGTLNGYIDRFVGLEADDIEHIWQLAWRHMFMSALAGIDIALWDLKARRLGVPIHQLLGGKVRQKVQVYAWIGGDRPSDVAEAGKERLAQGFRAMNATEDVGWLDSPSKLDSAVDRVKTVKSLGLDVALDFHGRLHKAMAKQLAEHPEGIKQLSNLTSSPIALGERLYSRWDFKRFLEAWTFFSQTFLTAEELVRCAGLRLWLKLMMPIALAACLQIGFCTPNHMIQEMSVGMHYNTEAGEHDIHSYVLNSEVFKVTDGYLDALTGPGLGIEVNEEVIRRVAENTQPWELQGFVGVDGGLREW</sequence>